<evidence type="ECO:0000313" key="1">
    <source>
        <dbReference type="EMBL" id="MBP3963091.1"/>
    </source>
</evidence>
<organism evidence="1 2">
    <name type="scientific">Paenibacillus lignilyticus</name>
    <dbReference type="NCBI Taxonomy" id="1172615"/>
    <lineage>
        <taxon>Bacteria</taxon>
        <taxon>Bacillati</taxon>
        <taxon>Bacillota</taxon>
        <taxon>Bacilli</taxon>
        <taxon>Bacillales</taxon>
        <taxon>Paenibacillaceae</taxon>
        <taxon>Paenibacillus</taxon>
    </lineage>
</organism>
<gene>
    <name evidence="1" type="ORF">I8J30_10305</name>
</gene>
<dbReference type="InterPro" id="IPR017853">
    <property type="entry name" value="GH"/>
</dbReference>
<accession>A0ABS5CAS8</accession>
<name>A0ABS5CAS8_9BACL</name>
<protein>
    <recommendedName>
        <fullName evidence="3">Beta-agarase</fullName>
    </recommendedName>
</protein>
<dbReference type="RefSeq" id="WP_210657919.1">
    <property type="nucleotide sequence ID" value="NZ_JAGKSP010000003.1"/>
</dbReference>
<comment type="caution">
    <text evidence="1">The sequence shown here is derived from an EMBL/GenBank/DDBJ whole genome shotgun (WGS) entry which is preliminary data.</text>
</comment>
<dbReference type="SUPFAM" id="SSF51445">
    <property type="entry name" value="(Trans)glycosidases"/>
    <property type="match status" value="1"/>
</dbReference>
<dbReference type="Gene3D" id="3.20.20.80">
    <property type="entry name" value="Glycosidases"/>
    <property type="match status" value="1"/>
</dbReference>
<dbReference type="EMBL" id="JAGKSP010000003">
    <property type="protein sequence ID" value="MBP3963091.1"/>
    <property type="molecule type" value="Genomic_DNA"/>
</dbReference>
<keyword evidence="2" id="KW-1185">Reference proteome</keyword>
<sequence length="694" mass="77969">MSKWYRRYRGDSLGLFLVFLLLFSFLPSGSGTLAEGSQLATGNYYFSPAPNAGNSPDIGATGLVSSENGKLLDGLTTTYAGWMGSATANGTVYAAFDLLKDYPLDSIRLVLNSPNSYWGYKQLTVKYRAEAESDYYYIAGKHVKTGTALNDSVIIPMDNKTARFIVIAIKRSNAYQHIPLTEVQIYKGIGDEGQNPAAAFSAEQLLAEMKKDALMVDKYGQWIYETWTGKVATDEQLQQDYANEAKALSRVALDRKKYDAYGGIKRGGEYKATGFFRLEQIDHKWWFITPAGYKFLLKGVDATSIWEWGYGTPFKAADGSLRKLFEELPDPSLYAPAYANDLNGERVSFVIANVMRKYGSDYESKWEEITKKRLLDWGFNAFSKWTRPNHVMFPYILVLQDPMNLERIQWTYDVFDPQAKSIIDSALSPQLQQSRNDRWLIGYTYDNESGWTTDIVKEILTHDSSSAAKKAFVDFLAPRYNNDLAAVNQLLGTNADSFDTLMNTPIAMSRVPSVDVSDYIKLASKTYFSTIRSIIEKYDKNHLFLGSSIVPTWRTSLDWDSAAMEYVDAFSVDQYSKDAGWLSRYEAFGKPLLNLEYTFSTGERGLSPANAATSTASIAERGAAFKAFIEIQSAHPLFVGSGWFGYYDQAVTGRKDGENYNTGLVNQQDQPYTDMVNIMKTVNAELETIHENGR</sequence>
<reference evidence="1 2" key="1">
    <citation type="submission" date="2021-04" db="EMBL/GenBank/DDBJ databases">
        <title>Paenibacillus sp. DLE-14 whole genome sequence.</title>
        <authorList>
            <person name="Ham Y.J."/>
        </authorList>
    </citation>
    <scope>NUCLEOTIDE SEQUENCE [LARGE SCALE GENOMIC DNA]</scope>
    <source>
        <strain evidence="1 2">DLE-14</strain>
    </source>
</reference>
<dbReference type="Gene3D" id="2.60.120.260">
    <property type="entry name" value="Galactose-binding domain-like"/>
    <property type="match status" value="1"/>
</dbReference>
<dbReference type="Proteomes" id="UP000673394">
    <property type="component" value="Unassembled WGS sequence"/>
</dbReference>
<evidence type="ECO:0008006" key="3">
    <source>
        <dbReference type="Google" id="ProtNLM"/>
    </source>
</evidence>
<proteinExistence type="predicted"/>
<evidence type="ECO:0000313" key="2">
    <source>
        <dbReference type="Proteomes" id="UP000673394"/>
    </source>
</evidence>